<evidence type="ECO:0000259" key="1">
    <source>
        <dbReference type="PROSITE" id="PS50943"/>
    </source>
</evidence>
<dbReference type="SUPFAM" id="SSF47413">
    <property type="entry name" value="lambda repressor-like DNA-binding domains"/>
    <property type="match status" value="1"/>
</dbReference>
<dbReference type="PROSITE" id="PS50943">
    <property type="entry name" value="HTH_CROC1"/>
    <property type="match status" value="1"/>
</dbReference>
<sequence length="71" mass="8228">MANRLKLNRIKDVLESKGISQTWLAKQIGKEFCTVNAYCGQRIQPNLTTLYRIAEILNVDFKDLITDKNDR</sequence>
<gene>
    <name evidence="2" type="ORF">D2S45_12430</name>
</gene>
<feature type="domain" description="HTH cro/C1-type" evidence="1">
    <location>
        <begin position="10"/>
        <end position="64"/>
    </location>
</feature>
<proteinExistence type="predicted"/>
<dbReference type="InterPro" id="IPR010982">
    <property type="entry name" value="Lambda_DNA-bd_dom_sf"/>
</dbReference>
<evidence type="ECO:0000313" key="3">
    <source>
        <dbReference type="Proteomes" id="UP000283868"/>
    </source>
</evidence>
<dbReference type="InterPro" id="IPR001387">
    <property type="entry name" value="Cro/C1-type_HTH"/>
</dbReference>
<dbReference type="GO" id="GO:0003677">
    <property type="term" value="F:DNA binding"/>
    <property type="evidence" value="ECO:0007669"/>
    <property type="project" value="InterPro"/>
</dbReference>
<dbReference type="SMART" id="SM00530">
    <property type="entry name" value="HTH_XRE"/>
    <property type="match status" value="1"/>
</dbReference>
<dbReference type="EMBL" id="QXEN01000041">
    <property type="protein sequence ID" value="RRF86248.1"/>
    <property type="molecule type" value="Genomic_DNA"/>
</dbReference>
<dbReference type="CDD" id="cd00093">
    <property type="entry name" value="HTH_XRE"/>
    <property type="match status" value="1"/>
</dbReference>
<name>A0A3R8G4F4_PREIN</name>
<dbReference type="Proteomes" id="UP000283868">
    <property type="component" value="Unassembled WGS sequence"/>
</dbReference>
<dbReference type="RefSeq" id="WP_036887391.1">
    <property type="nucleotide sequence ID" value="NZ_QXEM01000018.1"/>
</dbReference>
<dbReference type="Gene3D" id="1.10.260.40">
    <property type="entry name" value="lambda repressor-like DNA-binding domains"/>
    <property type="match status" value="1"/>
</dbReference>
<comment type="caution">
    <text evidence="2">The sequence shown here is derived from an EMBL/GenBank/DDBJ whole genome shotgun (WGS) entry which is preliminary data.</text>
</comment>
<keyword evidence="3" id="KW-1185">Reference proteome</keyword>
<evidence type="ECO:0000313" key="2">
    <source>
        <dbReference type="EMBL" id="RRF86248.1"/>
    </source>
</evidence>
<dbReference type="AlphaFoldDB" id="A0A3R8G4F4"/>
<dbReference type="Pfam" id="PF13443">
    <property type="entry name" value="HTH_26"/>
    <property type="match status" value="1"/>
</dbReference>
<accession>A0A3R8G4F4</accession>
<protein>
    <submittedName>
        <fullName evidence="2">XRE family transcriptional regulator</fullName>
    </submittedName>
</protein>
<reference evidence="2 3" key="1">
    <citation type="submission" date="2018-08" db="EMBL/GenBank/DDBJ databases">
        <title>Comparative analysis of Prevotella intermedia strains.</title>
        <authorList>
            <person name="Moon J.-H."/>
            <person name="Lee J.-H."/>
        </authorList>
    </citation>
    <scope>NUCLEOTIDE SEQUENCE [LARGE SCALE GENOMIC DNA]</scope>
    <source>
        <strain evidence="2 3">ATCC 15033</strain>
    </source>
</reference>
<organism evidence="2 3">
    <name type="scientific">Prevotella intermedia</name>
    <dbReference type="NCBI Taxonomy" id="28131"/>
    <lineage>
        <taxon>Bacteria</taxon>
        <taxon>Pseudomonadati</taxon>
        <taxon>Bacteroidota</taxon>
        <taxon>Bacteroidia</taxon>
        <taxon>Bacteroidales</taxon>
        <taxon>Prevotellaceae</taxon>
        <taxon>Prevotella</taxon>
    </lineage>
</organism>